<feature type="repeat" description="WD" evidence="7">
    <location>
        <begin position="602"/>
        <end position="644"/>
    </location>
</feature>
<evidence type="ECO:0000256" key="7">
    <source>
        <dbReference type="PROSITE-ProRule" id="PRU00221"/>
    </source>
</evidence>
<keyword evidence="3" id="KW-0963">Cytoplasm</keyword>
<dbReference type="Pfam" id="PF08953">
    <property type="entry name" value="DUF1899"/>
    <property type="match status" value="1"/>
</dbReference>
<keyword evidence="5" id="KW-0677">Repeat</keyword>
<dbReference type="GO" id="GO:0005737">
    <property type="term" value="C:cytoplasm"/>
    <property type="evidence" value="ECO:0007669"/>
    <property type="project" value="UniProtKB-SubCell"/>
</dbReference>
<gene>
    <name evidence="10" type="ORF">LPJ64_000129</name>
</gene>
<dbReference type="SUPFAM" id="SSF101908">
    <property type="entry name" value="Putative isomerase YbhE"/>
    <property type="match status" value="1"/>
</dbReference>
<evidence type="ECO:0000256" key="4">
    <source>
        <dbReference type="ARBA" id="ARBA00022574"/>
    </source>
</evidence>
<dbReference type="PROSITE" id="PS50082">
    <property type="entry name" value="WD_REPEATS_2"/>
    <property type="match status" value="1"/>
</dbReference>
<sequence>MRIGGFNRYRNAVGTVARREAWYSELTLNTANSIASDGLAIDDKYLYVKAANGHALQAIDKGSPGKLGTQTEILASSMEQIVDWTTAPYDNSLVAACDSKGAVELWNDCKPVVAINAHEMAACNSVRFHPTVAGVLATTSNSSSSAKNSSLRLWNISSSANSAFWDCAVDGIVDSIAIRGDGQLLSASTHDGLILLFDPRNGSASGGSAIAKTASVYAAGRPTRCIWLGDKPYLLSTGLSRMRERSAALWDQRNLAKPLASLKLQQSTKPLIPLFDEDTQIAYLGEKGDNTMRWVDADPSSANPLAELGSVVLQSQISGCALMPKRSLRVMSGEIARVHVVVENSGAGTGSAVIPISHVVPRRSYLDFHADLFPDTRAPFPAQSFEQWVAQEPFTIPKVSLDPSLAAASMENVRRRFSTPALSQQSEPSAAEPAESVKSAPKQPDAPMQKAMPTPEPTPITAAAVVSPQDTSKPATGAATHTKTPELAKEATVPAVSAVSSAPVAPLMVSPAPQTVKSPTVSKKQWRPAKQDNARFKYIEGFLYRPSLHYTNIKNVNLRFSQENDPLRVSSKFIAVACEGAGGQVGIIRRDSPGRVPTKLPTIVHGSSVVSIEFDPFDPNVVATAGVDGKLQMWRIPDAPMSEDTVFELAEYICITADRIHQIQFHPWAPGVVAVLVSDADEQAVYVYHGLMLHFIVGKTKDGIHSFAWSPDGECIVLATKTSRQLRIYSPRTQDLMAKGPSMDSIRPCRIAWVNNSRICLSGFGHGSQRQIAIYDSEDLSRPLAKSTIDVGPGLLVPLVDADCGIVYLDDRGSRLIHAFELVDDSLFALPKLECSEPSLGLAMLPKKYANVAKCEVSLFYRLNSQSVESIGFRVPRKRPEYFQDDLFPDTQDVETPAVHSAAWISGTMASPHLISLCPQGMVPLSQAPPEAIRRPTFQIEAEKSQDNTKDAISAMLSRVDISDEERFTRSDVDSNGSGSDWDD</sequence>
<dbReference type="InterPro" id="IPR015943">
    <property type="entry name" value="WD40/YVTN_repeat-like_dom_sf"/>
</dbReference>
<keyword evidence="11" id="KW-1185">Reference proteome</keyword>
<evidence type="ECO:0000256" key="8">
    <source>
        <dbReference type="SAM" id="MobiDB-lite"/>
    </source>
</evidence>
<evidence type="ECO:0000313" key="10">
    <source>
        <dbReference type="EMBL" id="KAJ1648675.1"/>
    </source>
</evidence>
<dbReference type="PANTHER" id="PTHR10856:SF20">
    <property type="entry name" value="CORONIN-7"/>
    <property type="match status" value="1"/>
</dbReference>
<name>A0A9W7XSM7_9FUNG</name>
<dbReference type="SMART" id="SM00320">
    <property type="entry name" value="WD40"/>
    <property type="match status" value="4"/>
</dbReference>
<dbReference type="AlphaFoldDB" id="A0A9W7XSM7"/>
<feature type="compositionally biased region" description="Polar residues" evidence="8">
    <location>
        <begin position="974"/>
        <end position="984"/>
    </location>
</feature>
<comment type="caution">
    <text evidence="10">The sequence shown here is derived from an EMBL/GenBank/DDBJ whole genome shotgun (WGS) entry which is preliminary data.</text>
</comment>
<evidence type="ECO:0000256" key="2">
    <source>
        <dbReference type="ARBA" id="ARBA00009482"/>
    </source>
</evidence>
<comment type="similarity">
    <text evidence="2">Belongs to the WD repeat coronin family.</text>
</comment>
<organism evidence="10 11">
    <name type="scientific">Coemansia asiatica</name>
    <dbReference type="NCBI Taxonomy" id="1052880"/>
    <lineage>
        <taxon>Eukaryota</taxon>
        <taxon>Fungi</taxon>
        <taxon>Fungi incertae sedis</taxon>
        <taxon>Zoopagomycota</taxon>
        <taxon>Kickxellomycotina</taxon>
        <taxon>Kickxellomycetes</taxon>
        <taxon>Kickxellales</taxon>
        <taxon>Kickxellaceae</taxon>
        <taxon>Coemansia</taxon>
    </lineage>
</organism>
<proteinExistence type="inferred from homology"/>
<dbReference type="GO" id="GO:0003779">
    <property type="term" value="F:actin binding"/>
    <property type="evidence" value="ECO:0007669"/>
    <property type="project" value="UniProtKB-KW"/>
</dbReference>
<feature type="compositionally biased region" description="Polar residues" evidence="8">
    <location>
        <begin position="468"/>
        <end position="482"/>
    </location>
</feature>
<dbReference type="InterPro" id="IPR001680">
    <property type="entry name" value="WD40_rpt"/>
</dbReference>
<accession>A0A9W7XSM7</accession>
<dbReference type="SMART" id="SM01167">
    <property type="entry name" value="DUF1900"/>
    <property type="match status" value="2"/>
</dbReference>
<feature type="compositionally biased region" description="Basic and acidic residues" evidence="8">
    <location>
        <begin position="964"/>
        <end position="973"/>
    </location>
</feature>
<dbReference type="PANTHER" id="PTHR10856">
    <property type="entry name" value="CORONIN"/>
    <property type="match status" value="1"/>
</dbReference>
<evidence type="ECO:0000256" key="1">
    <source>
        <dbReference type="ARBA" id="ARBA00004496"/>
    </source>
</evidence>
<dbReference type="EMBL" id="JANBOH010000002">
    <property type="protein sequence ID" value="KAJ1648675.1"/>
    <property type="molecule type" value="Genomic_DNA"/>
</dbReference>
<feature type="domain" description="DUF1899" evidence="9">
    <location>
        <begin position="2"/>
        <end position="65"/>
    </location>
</feature>
<evidence type="ECO:0000256" key="6">
    <source>
        <dbReference type="ARBA" id="ARBA00023203"/>
    </source>
</evidence>
<feature type="domain" description="DUF1899" evidence="9">
    <location>
        <begin position="530"/>
        <end position="594"/>
    </location>
</feature>
<evidence type="ECO:0000259" key="9">
    <source>
        <dbReference type="SMART" id="SM01166"/>
    </source>
</evidence>
<dbReference type="InterPro" id="IPR036322">
    <property type="entry name" value="WD40_repeat_dom_sf"/>
</dbReference>
<dbReference type="SUPFAM" id="SSF50978">
    <property type="entry name" value="WD40 repeat-like"/>
    <property type="match status" value="1"/>
</dbReference>
<evidence type="ECO:0000256" key="5">
    <source>
        <dbReference type="ARBA" id="ARBA00022737"/>
    </source>
</evidence>
<dbReference type="SMART" id="SM01166">
    <property type="entry name" value="DUF1899"/>
    <property type="match status" value="2"/>
</dbReference>
<reference evidence="10" key="1">
    <citation type="submission" date="2022-07" db="EMBL/GenBank/DDBJ databases">
        <title>Phylogenomic reconstructions and comparative analyses of Kickxellomycotina fungi.</title>
        <authorList>
            <person name="Reynolds N.K."/>
            <person name="Stajich J.E."/>
            <person name="Barry K."/>
            <person name="Grigoriev I.V."/>
            <person name="Crous P."/>
            <person name="Smith M.E."/>
        </authorList>
    </citation>
    <scope>NUCLEOTIDE SEQUENCE</scope>
    <source>
        <strain evidence="10">NBRC 105413</strain>
    </source>
</reference>
<feature type="region of interest" description="Disordered" evidence="8">
    <location>
        <begin position="964"/>
        <end position="984"/>
    </location>
</feature>
<comment type="subcellular location">
    <subcellularLocation>
        <location evidence="1">Cytoplasm</location>
    </subcellularLocation>
</comment>
<evidence type="ECO:0000313" key="11">
    <source>
        <dbReference type="Proteomes" id="UP001145021"/>
    </source>
</evidence>
<protein>
    <recommendedName>
        <fullName evidence="9">DUF1899 domain-containing protein</fullName>
    </recommendedName>
</protein>
<dbReference type="InterPro" id="IPR015048">
    <property type="entry name" value="DUF1899"/>
</dbReference>
<dbReference type="Gene3D" id="2.130.10.10">
    <property type="entry name" value="YVTN repeat-like/Quinoprotein amine dehydrogenase"/>
    <property type="match status" value="2"/>
</dbReference>
<dbReference type="Pfam" id="PF16300">
    <property type="entry name" value="WD40_4"/>
    <property type="match status" value="2"/>
</dbReference>
<dbReference type="InterPro" id="IPR015505">
    <property type="entry name" value="Coronin"/>
</dbReference>
<keyword evidence="4 7" id="KW-0853">WD repeat</keyword>
<feature type="region of interest" description="Disordered" evidence="8">
    <location>
        <begin position="417"/>
        <end position="488"/>
    </location>
</feature>
<evidence type="ECO:0000256" key="3">
    <source>
        <dbReference type="ARBA" id="ARBA00022490"/>
    </source>
</evidence>
<keyword evidence="6" id="KW-0009">Actin-binding</keyword>
<dbReference type="Proteomes" id="UP001145021">
    <property type="component" value="Unassembled WGS sequence"/>
</dbReference>